<feature type="region of interest" description="Disordered" evidence="1">
    <location>
        <begin position="737"/>
        <end position="759"/>
    </location>
</feature>
<evidence type="ECO:0000313" key="3">
    <source>
        <dbReference type="Proteomes" id="UP000018144"/>
    </source>
</evidence>
<dbReference type="InterPro" id="IPR019384">
    <property type="entry name" value="FHIP"/>
</dbReference>
<keyword evidence="3" id="KW-1185">Reference proteome</keyword>
<proteinExistence type="predicted"/>
<dbReference type="AlphaFoldDB" id="U4KTU8"/>
<dbReference type="PANTHER" id="PTHR21705:SF11">
    <property type="entry name" value="FHIP FAMILY PROTEIN CG3558"/>
    <property type="match status" value="1"/>
</dbReference>
<evidence type="ECO:0000256" key="1">
    <source>
        <dbReference type="SAM" id="MobiDB-lite"/>
    </source>
</evidence>
<dbReference type="InterPro" id="IPR016024">
    <property type="entry name" value="ARM-type_fold"/>
</dbReference>
<dbReference type="Proteomes" id="UP000018144">
    <property type="component" value="Unassembled WGS sequence"/>
</dbReference>
<dbReference type="PANTHER" id="PTHR21705">
    <property type="entry name" value="RAI16 PROTEIN-RELATED"/>
    <property type="match status" value="1"/>
</dbReference>
<dbReference type="OrthoDB" id="5350595at2759"/>
<name>U4KTU8_PYROM</name>
<dbReference type="eggNOG" id="KOG3695">
    <property type="taxonomic scope" value="Eukaryota"/>
</dbReference>
<feature type="region of interest" description="Disordered" evidence="1">
    <location>
        <begin position="1"/>
        <end position="26"/>
    </location>
</feature>
<reference evidence="2 3" key="1">
    <citation type="journal article" date="2013" name="PLoS Genet.">
        <title>The genome and development-dependent transcriptomes of Pyronema confluens: a window into fungal evolution.</title>
        <authorList>
            <person name="Traeger S."/>
            <person name="Altegoer F."/>
            <person name="Freitag M."/>
            <person name="Gabaldon T."/>
            <person name="Kempken F."/>
            <person name="Kumar A."/>
            <person name="Marcet-Houben M."/>
            <person name="Poggeler S."/>
            <person name="Stajich J.E."/>
            <person name="Nowrousian M."/>
        </authorList>
    </citation>
    <scope>NUCLEOTIDE SEQUENCE [LARGE SCALE GENOMIC DNA]</scope>
    <source>
        <strain evidence="3">CBS 100304</strain>
        <tissue evidence="2">Vegetative mycelium</tissue>
    </source>
</reference>
<dbReference type="SUPFAM" id="SSF48371">
    <property type="entry name" value="ARM repeat"/>
    <property type="match status" value="1"/>
</dbReference>
<accession>U4KTU8</accession>
<dbReference type="OMA" id="DHAQEFH"/>
<dbReference type="STRING" id="1076935.U4KTU8"/>
<organism evidence="2 3">
    <name type="scientific">Pyronema omphalodes (strain CBS 100304)</name>
    <name type="common">Pyronema confluens</name>
    <dbReference type="NCBI Taxonomy" id="1076935"/>
    <lineage>
        <taxon>Eukaryota</taxon>
        <taxon>Fungi</taxon>
        <taxon>Dikarya</taxon>
        <taxon>Ascomycota</taxon>
        <taxon>Pezizomycotina</taxon>
        <taxon>Pezizomycetes</taxon>
        <taxon>Pezizales</taxon>
        <taxon>Pyronemataceae</taxon>
        <taxon>Pyronema</taxon>
    </lineage>
</organism>
<evidence type="ECO:0000313" key="2">
    <source>
        <dbReference type="EMBL" id="CCX04453.1"/>
    </source>
</evidence>
<sequence>MDFWNRLIGGSGSSSSSQNKAPPSATPEQRLVMFTRVWQRLLYTWRNAPENDPNTQEQFRGYIKRLTDLLIEEEKRSARLCMNFCYEKQVFLALSKIGQTGSAAVIRECIGTFATLIENEDEDFLGHENFAHSLIAFLQATSHKSVPAFEGEFVELLFSIASKIRQSPGILRVWFTKRGNDAADYENMDHRQRFAGVTNKEDFPLFYLLIDYVHQEGKVGDFARTGLLYIVEAASSSGALERWIVESDLATLMASGLGALYSQLSRKLVITHSTEDPPTILMLSDFKMPSTAPGAETPNSPEFKTHLDTFLSYLTFWQDILEHCRSEEVKQTLLDHFQVLFLQQLLYPSLLESSDVDGGSSVAVLTYVRVVLETLDYPDIIHLILSYLMNLPERPESPQSRAKRRQSLDLLSKAADVVDSPTPAIYSLADLIMTSLQSKSQQTVSATLRLVSTILRKHYQYSMHTLLKTVPVPSNTPTRTIGAHLAEMEMLFQMASDLTGHDKNSSASYDDHIKDCQNLLEGHPCTTKFLGLRISSTTSDGRPADDKLSMMHLHTLLPNDPFLRHITDLFSSFFSNTVETNLVLTSVLIDLAACAYMRPEGWLFHHPDTYAYPEDSESDAEEDELESMENELAAILGDSVYAPPDSFESDRRRVREIMRARRHPEFTSAPPVMEVLQSLVSQVADYRKEVPDLDDKLMERRRAFEFTEELSEAVSDKFRNPLDAFTARNLVRPTTAKSLRPRGLSRVTQPEAPSSPFENHIADTTHRRLKVLVPGLHKPPPKEDEDGDAMAALMGRPRKESRVQGEVSLSHLLTNIMILQEFILELAALTQTRAALFADVKFA</sequence>
<gene>
    <name evidence="2" type="ORF">PCON_02291</name>
</gene>
<protein>
    <submittedName>
        <fullName evidence="2">Similar to Protein FAM160A1 acc. no. Q505K2</fullName>
    </submittedName>
</protein>
<dbReference type="Pfam" id="PF10257">
    <property type="entry name" value="RAI16-like"/>
    <property type="match status" value="1"/>
</dbReference>
<dbReference type="EMBL" id="HF935204">
    <property type="protein sequence ID" value="CCX04453.1"/>
    <property type="molecule type" value="Genomic_DNA"/>
</dbReference>